<evidence type="ECO:0000256" key="3">
    <source>
        <dbReference type="SAM" id="Phobius"/>
    </source>
</evidence>
<feature type="transmembrane region" description="Helical" evidence="3">
    <location>
        <begin position="66"/>
        <end position="87"/>
    </location>
</feature>
<organism evidence="5 6">
    <name type="scientific">Apilactobacillus apinorum</name>
    <dbReference type="NCBI Taxonomy" id="1218495"/>
    <lineage>
        <taxon>Bacteria</taxon>
        <taxon>Bacillati</taxon>
        <taxon>Bacillota</taxon>
        <taxon>Bacilli</taxon>
        <taxon>Lactobacillales</taxon>
        <taxon>Lactobacillaceae</taxon>
        <taxon>Apilactobacillus</taxon>
    </lineage>
</organism>
<dbReference type="SUPFAM" id="SSF103481">
    <property type="entry name" value="Multidrug resistance efflux transporter EmrE"/>
    <property type="match status" value="2"/>
</dbReference>
<feature type="transmembrane region" description="Helical" evidence="3">
    <location>
        <begin position="258"/>
        <end position="280"/>
    </location>
</feature>
<dbReference type="InterPro" id="IPR000620">
    <property type="entry name" value="EamA_dom"/>
</dbReference>
<dbReference type="InterPro" id="IPR037185">
    <property type="entry name" value="EmrE-like"/>
</dbReference>
<feature type="transmembrane region" description="Helical" evidence="3">
    <location>
        <begin position="122"/>
        <end position="140"/>
    </location>
</feature>
<protein>
    <submittedName>
        <fullName evidence="5">DMT family transporter</fullName>
    </submittedName>
</protein>
<sequence length="317" mass="34764">MKKTFLYILISTFMFSSMEIALKSVQGVFSPIQLNLVRFFIGGLILLPIVLKNGKQPLMTKKWKSIGVFLLTGFLCVVVSMTLYQLAIMYDEASTVAVVFSCNPVFALLFAFFILKEKISRLGFISLVISIVGLIIIVNPENLTNPLGLTLALGSALTFGLYGIVSRWGSSVTGMNGLATTCYTFLAGAIELLILVLISNINQVALLMDKLEWLKSFAKTPILHNVSLQYFWILLFICVFVTGGGFAFYFLAMERAGVSIASIVFFIKPGLAPILAMIIIGDKIAINTWIGIVVILIGSVITFIGSQLEQKNAELEE</sequence>
<feature type="transmembrane region" description="Helical" evidence="3">
    <location>
        <begin position="286"/>
        <end position="305"/>
    </location>
</feature>
<feature type="transmembrane region" description="Helical" evidence="3">
    <location>
        <begin position="177"/>
        <end position="198"/>
    </location>
</feature>
<feature type="transmembrane region" description="Helical" evidence="3">
    <location>
        <begin position="93"/>
        <end position="115"/>
    </location>
</feature>
<gene>
    <name evidence="5" type="ORF">AP20H10_02540</name>
</gene>
<name>A0ABP9ZGG8_9LACO</name>
<evidence type="ECO:0000256" key="2">
    <source>
        <dbReference type="ARBA" id="ARBA00007362"/>
    </source>
</evidence>
<dbReference type="Pfam" id="PF00892">
    <property type="entry name" value="EamA"/>
    <property type="match status" value="2"/>
</dbReference>
<proteinExistence type="inferred from homology"/>
<evidence type="ECO:0000259" key="4">
    <source>
        <dbReference type="Pfam" id="PF00892"/>
    </source>
</evidence>
<feature type="domain" description="EamA" evidence="4">
    <location>
        <begin position="147"/>
        <end position="303"/>
    </location>
</feature>
<dbReference type="EMBL" id="BAABVV010000021">
    <property type="protein sequence ID" value="GAA6113891.1"/>
    <property type="molecule type" value="Genomic_DNA"/>
</dbReference>
<evidence type="ECO:0000313" key="5">
    <source>
        <dbReference type="EMBL" id="GAA6113891.1"/>
    </source>
</evidence>
<dbReference type="PANTHER" id="PTHR22911">
    <property type="entry name" value="ACYL-MALONYL CONDENSING ENZYME-RELATED"/>
    <property type="match status" value="1"/>
</dbReference>
<comment type="similarity">
    <text evidence="2">Belongs to the EamA transporter family.</text>
</comment>
<feature type="transmembrane region" description="Helical" evidence="3">
    <location>
        <begin position="230"/>
        <end position="251"/>
    </location>
</feature>
<keyword evidence="3" id="KW-0812">Transmembrane</keyword>
<keyword evidence="3" id="KW-1133">Transmembrane helix</keyword>
<keyword evidence="6" id="KW-1185">Reference proteome</keyword>
<keyword evidence="3" id="KW-0472">Membrane</keyword>
<feature type="transmembrane region" description="Helical" evidence="3">
    <location>
        <begin position="37"/>
        <end position="54"/>
    </location>
</feature>
<evidence type="ECO:0000313" key="6">
    <source>
        <dbReference type="Proteomes" id="UP001438112"/>
    </source>
</evidence>
<evidence type="ECO:0000256" key="1">
    <source>
        <dbReference type="ARBA" id="ARBA00004127"/>
    </source>
</evidence>
<comment type="subcellular location">
    <subcellularLocation>
        <location evidence="1">Endomembrane system</location>
        <topology evidence="1">Multi-pass membrane protein</topology>
    </subcellularLocation>
</comment>
<accession>A0ABP9ZGG8</accession>
<comment type="caution">
    <text evidence="5">The sequence shown here is derived from an EMBL/GenBank/DDBJ whole genome shotgun (WGS) entry which is preliminary data.</text>
</comment>
<feature type="domain" description="EamA" evidence="4">
    <location>
        <begin position="4"/>
        <end position="138"/>
    </location>
</feature>
<dbReference type="Proteomes" id="UP001438112">
    <property type="component" value="Unassembled WGS sequence"/>
</dbReference>
<dbReference type="Gene3D" id="1.10.3730.20">
    <property type="match status" value="2"/>
</dbReference>
<reference evidence="5 6" key="1">
    <citation type="submission" date="2024-03" db="EMBL/GenBank/DDBJ databases">
        <title>Inconsistent identification of Apilactobacillus kunkeei-related strains obtained by well-developed overall genome related indices.</title>
        <authorList>
            <person name="Maeno S."/>
            <person name="Endo A."/>
        </authorList>
    </citation>
    <scope>NUCLEOTIDE SEQUENCE [LARGE SCALE GENOMIC DNA]</scope>
    <source>
        <strain evidence="5 6">20H-10</strain>
    </source>
</reference>
<feature type="transmembrane region" description="Helical" evidence="3">
    <location>
        <begin position="146"/>
        <end position="165"/>
    </location>
</feature>
<dbReference type="RefSeq" id="WP_353317352.1">
    <property type="nucleotide sequence ID" value="NZ_BAABVV010000021.1"/>
</dbReference>